<keyword evidence="3" id="KW-1185">Reference proteome</keyword>
<dbReference type="RefSeq" id="WP_213616508.1">
    <property type="nucleotide sequence ID" value="NZ_CP137852.1"/>
</dbReference>
<name>A0ABZ0PPN9_9PROT</name>
<sequence length="176" mass="18938">MPHDALDPPPVALLDDPLAYFLAAHHLQRVVCQRLHGFAAALRVSRKEAGRVSAYLTEDLALHHEDEDLDLYPALRRRAVPADGLGPTLARLGREHHQGLATAAQIAGALAVSPAEAEVVLDAGAAAAMQDYAASELRHLAIENAVVLALARIRLKRPDLLAISRNMKARRGIKAP</sequence>
<reference evidence="2 3" key="1">
    <citation type="submission" date="2023-11" db="EMBL/GenBank/DDBJ databases">
        <title>Arctic aerobic anoxygenic photoheterotroph Sediminicoccus rosea KRV36 adapts its photosynthesis to long days of polar summer.</title>
        <authorList>
            <person name="Tomasch J."/>
            <person name="Kopejtka K."/>
            <person name="Bily T."/>
            <person name="Gardiner A.T."/>
            <person name="Gardian Z."/>
            <person name="Shivaramu S."/>
            <person name="Koblizek M."/>
            <person name="Engelhardt F."/>
            <person name="Kaftan D."/>
        </authorList>
    </citation>
    <scope>NUCLEOTIDE SEQUENCE [LARGE SCALE GENOMIC DNA]</scope>
    <source>
        <strain evidence="2 3">R-30</strain>
    </source>
</reference>
<proteinExistence type="predicted"/>
<evidence type="ECO:0000313" key="2">
    <source>
        <dbReference type="EMBL" id="WPB87156.1"/>
    </source>
</evidence>
<evidence type="ECO:0000313" key="3">
    <source>
        <dbReference type="Proteomes" id="UP001305521"/>
    </source>
</evidence>
<dbReference type="EMBL" id="CP137852">
    <property type="protein sequence ID" value="WPB87156.1"/>
    <property type="molecule type" value="Genomic_DNA"/>
</dbReference>
<accession>A0ABZ0PPN9</accession>
<dbReference type="Gene3D" id="1.20.120.520">
    <property type="entry name" value="nmb1532 protein domain like"/>
    <property type="match status" value="1"/>
</dbReference>
<gene>
    <name evidence="2" type="ORF">R9Z33_09810</name>
</gene>
<dbReference type="InterPro" id="IPR012312">
    <property type="entry name" value="Hemerythrin-like"/>
</dbReference>
<protein>
    <submittedName>
        <fullName evidence="2">Hemerythrin domain-containing protein</fullName>
    </submittedName>
</protein>
<feature type="domain" description="Hemerythrin-like" evidence="1">
    <location>
        <begin position="17"/>
        <end position="150"/>
    </location>
</feature>
<dbReference type="Proteomes" id="UP001305521">
    <property type="component" value="Chromosome"/>
</dbReference>
<dbReference type="Pfam" id="PF01814">
    <property type="entry name" value="Hemerythrin"/>
    <property type="match status" value="1"/>
</dbReference>
<organism evidence="2 3">
    <name type="scientific">Sediminicoccus rosea</name>
    <dbReference type="NCBI Taxonomy" id="1225128"/>
    <lineage>
        <taxon>Bacteria</taxon>
        <taxon>Pseudomonadati</taxon>
        <taxon>Pseudomonadota</taxon>
        <taxon>Alphaproteobacteria</taxon>
        <taxon>Acetobacterales</taxon>
        <taxon>Roseomonadaceae</taxon>
        <taxon>Sediminicoccus</taxon>
    </lineage>
</organism>
<evidence type="ECO:0000259" key="1">
    <source>
        <dbReference type="Pfam" id="PF01814"/>
    </source>
</evidence>